<protein>
    <submittedName>
        <fullName evidence="1">F-box domain-containing</fullName>
    </submittedName>
</protein>
<dbReference type="Proteomes" id="UP000323067">
    <property type="component" value="Chromosome v"/>
</dbReference>
<sequence length="211" mass="22314">MQLSKAAVLLPGLASGAGVLPLLLASSLFHGSAAQLHHTATRMVEQAARSAAQWVVVVRLGARGREVRGLLFFLTADDGHVYHGNLGESRGCSLALGPRADGGSGTSVASRDRCGPHLSAVGYCDAVVRGTPWLPTWLVLPSTTLKKDTRRLLTVLLRQGCLKSISTTAYNGKSRGTPYYQPWSATQRGGNRSLTAAVSEPESMGTLFCRA</sequence>
<dbReference type="VEuPathDB" id="FungiDB:CCM_01714"/>
<name>A0A2H4SND9_CORMI</name>
<dbReference type="VEuPathDB" id="FungiDB:A9K55_004620"/>
<gene>
    <name evidence="1" type="ORF">A9K55_004620</name>
</gene>
<evidence type="ECO:0000313" key="1">
    <source>
        <dbReference type="EMBL" id="ATY64624.1"/>
    </source>
</evidence>
<dbReference type="EMBL" id="CP023325">
    <property type="protein sequence ID" value="ATY64624.1"/>
    <property type="molecule type" value="Genomic_DNA"/>
</dbReference>
<reference evidence="1 2" key="1">
    <citation type="journal article" date="2017" name="BMC Genomics">
        <title>Chromosome level assembly and secondary metabolite potential of the parasitic fungus Cordyceps militaris.</title>
        <authorList>
            <person name="Kramer G.J."/>
            <person name="Nodwell J.R."/>
        </authorList>
    </citation>
    <scope>NUCLEOTIDE SEQUENCE [LARGE SCALE GENOMIC DNA]</scope>
    <source>
        <strain evidence="1 2">ATCC 34164</strain>
    </source>
</reference>
<evidence type="ECO:0000313" key="2">
    <source>
        <dbReference type="Proteomes" id="UP000323067"/>
    </source>
</evidence>
<proteinExistence type="predicted"/>
<dbReference type="AlphaFoldDB" id="A0A2H4SND9"/>
<organism evidence="1 2">
    <name type="scientific">Cordyceps militaris</name>
    <name type="common">Caterpillar fungus</name>
    <name type="synonym">Clavaria militaris</name>
    <dbReference type="NCBI Taxonomy" id="73501"/>
    <lineage>
        <taxon>Eukaryota</taxon>
        <taxon>Fungi</taxon>
        <taxon>Dikarya</taxon>
        <taxon>Ascomycota</taxon>
        <taxon>Pezizomycotina</taxon>
        <taxon>Sordariomycetes</taxon>
        <taxon>Hypocreomycetidae</taxon>
        <taxon>Hypocreales</taxon>
        <taxon>Cordycipitaceae</taxon>
        <taxon>Cordyceps</taxon>
    </lineage>
</organism>
<accession>A0A2H4SND9</accession>